<dbReference type="Proteomes" id="UP000821865">
    <property type="component" value="Chromosome 6"/>
</dbReference>
<reference evidence="1" key="1">
    <citation type="submission" date="2020-05" db="EMBL/GenBank/DDBJ databases">
        <title>Large-scale comparative analyses of tick genomes elucidate their genetic diversity and vector capacities.</title>
        <authorList>
            <person name="Jia N."/>
            <person name="Wang J."/>
            <person name="Shi W."/>
            <person name="Du L."/>
            <person name="Sun Y."/>
            <person name="Zhan W."/>
            <person name="Jiang J."/>
            <person name="Wang Q."/>
            <person name="Zhang B."/>
            <person name="Ji P."/>
            <person name="Sakyi L.B."/>
            <person name="Cui X."/>
            <person name="Yuan T."/>
            <person name="Jiang B."/>
            <person name="Yang W."/>
            <person name="Lam T.T.-Y."/>
            <person name="Chang Q."/>
            <person name="Ding S."/>
            <person name="Wang X."/>
            <person name="Zhu J."/>
            <person name="Ruan X."/>
            <person name="Zhao L."/>
            <person name="Wei J."/>
            <person name="Que T."/>
            <person name="Du C."/>
            <person name="Cheng J."/>
            <person name="Dai P."/>
            <person name="Han X."/>
            <person name="Huang E."/>
            <person name="Gao Y."/>
            <person name="Liu J."/>
            <person name="Shao H."/>
            <person name="Ye R."/>
            <person name="Li L."/>
            <person name="Wei W."/>
            <person name="Wang X."/>
            <person name="Wang C."/>
            <person name="Yang T."/>
            <person name="Huo Q."/>
            <person name="Li W."/>
            <person name="Guo W."/>
            <person name="Chen H."/>
            <person name="Zhou L."/>
            <person name="Ni X."/>
            <person name="Tian J."/>
            <person name="Zhou Y."/>
            <person name="Sheng Y."/>
            <person name="Liu T."/>
            <person name="Pan Y."/>
            <person name="Xia L."/>
            <person name="Li J."/>
            <person name="Zhao F."/>
            <person name="Cao W."/>
        </authorList>
    </citation>
    <scope>NUCLEOTIDE SEQUENCE</scope>
    <source>
        <strain evidence="1">Dsil-2018</strain>
    </source>
</reference>
<organism evidence="1 2">
    <name type="scientific">Dermacentor silvarum</name>
    <name type="common">Tick</name>
    <dbReference type="NCBI Taxonomy" id="543639"/>
    <lineage>
        <taxon>Eukaryota</taxon>
        <taxon>Metazoa</taxon>
        <taxon>Ecdysozoa</taxon>
        <taxon>Arthropoda</taxon>
        <taxon>Chelicerata</taxon>
        <taxon>Arachnida</taxon>
        <taxon>Acari</taxon>
        <taxon>Parasitiformes</taxon>
        <taxon>Ixodida</taxon>
        <taxon>Ixodoidea</taxon>
        <taxon>Ixodidae</taxon>
        <taxon>Rhipicephalinae</taxon>
        <taxon>Dermacentor</taxon>
    </lineage>
</organism>
<proteinExistence type="predicted"/>
<evidence type="ECO:0000313" key="1">
    <source>
        <dbReference type="EMBL" id="KAH7944849.1"/>
    </source>
</evidence>
<evidence type="ECO:0000313" key="2">
    <source>
        <dbReference type="Proteomes" id="UP000821865"/>
    </source>
</evidence>
<sequence>METFVLIPKELSLVISDRATSTTTTDSTTSGDRPPTKEVTAAVWSNSRISRGTRFLPFQGTVRLDKLEVFGTLDQKDMLRIQRMISN</sequence>
<accession>A0ACB8CJ38</accession>
<comment type="caution">
    <text evidence="1">The sequence shown here is derived from an EMBL/GenBank/DDBJ whole genome shotgun (WGS) entry which is preliminary data.</text>
</comment>
<name>A0ACB8CJ38_DERSI</name>
<keyword evidence="2" id="KW-1185">Reference proteome</keyword>
<dbReference type="EMBL" id="CM023475">
    <property type="protein sequence ID" value="KAH7944849.1"/>
    <property type="molecule type" value="Genomic_DNA"/>
</dbReference>
<gene>
    <name evidence="1" type="ORF">HPB49_001270</name>
</gene>
<protein>
    <submittedName>
        <fullName evidence="1">Uncharacterized protein</fullName>
    </submittedName>
</protein>